<dbReference type="Proteomes" id="UP000541857">
    <property type="component" value="Unassembled WGS sequence"/>
</dbReference>
<keyword evidence="1" id="KW-0677">Repeat</keyword>
<evidence type="ECO:0000256" key="2">
    <source>
        <dbReference type="ARBA" id="ARBA00023043"/>
    </source>
</evidence>
<dbReference type="SUPFAM" id="SSF48403">
    <property type="entry name" value="Ankyrin repeat"/>
    <property type="match status" value="1"/>
</dbReference>
<organism evidence="4 5">
    <name type="scientific">Gelidibacter maritimus</name>
    <dbReference type="NCBI Taxonomy" id="2761487"/>
    <lineage>
        <taxon>Bacteria</taxon>
        <taxon>Pseudomonadati</taxon>
        <taxon>Bacteroidota</taxon>
        <taxon>Flavobacteriia</taxon>
        <taxon>Flavobacteriales</taxon>
        <taxon>Flavobacteriaceae</taxon>
        <taxon>Gelidibacter</taxon>
    </lineage>
</organism>
<protein>
    <submittedName>
        <fullName evidence="4">Ankyrin repeat domain-containing protein</fullName>
    </submittedName>
</protein>
<dbReference type="RefSeq" id="WP_182202258.1">
    <property type="nucleotide sequence ID" value="NZ_JACGLT010000001.1"/>
</dbReference>
<keyword evidence="5" id="KW-1185">Reference proteome</keyword>
<dbReference type="InterPro" id="IPR036770">
    <property type="entry name" value="Ankyrin_rpt-contain_sf"/>
</dbReference>
<evidence type="ECO:0000313" key="4">
    <source>
        <dbReference type="EMBL" id="MBA6151284.1"/>
    </source>
</evidence>
<accession>A0A7W2M221</accession>
<dbReference type="SMART" id="SM00248">
    <property type="entry name" value="ANK"/>
    <property type="match status" value="3"/>
</dbReference>
<dbReference type="PROSITE" id="PS50088">
    <property type="entry name" value="ANK_REPEAT"/>
    <property type="match status" value="1"/>
</dbReference>
<dbReference type="AlphaFoldDB" id="A0A7W2M221"/>
<gene>
    <name evidence="4" type="ORF">H3Z82_00930</name>
</gene>
<dbReference type="PANTHER" id="PTHR24198:SF165">
    <property type="entry name" value="ANKYRIN REPEAT-CONTAINING PROTEIN-RELATED"/>
    <property type="match status" value="1"/>
</dbReference>
<dbReference type="PANTHER" id="PTHR24198">
    <property type="entry name" value="ANKYRIN REPEAT AND PROTEIN KINASE DOMAIN-CONTAINING PROTEIN"/>
    <property type="match status" value="1"/>
</dbReference>
<comment type="caution">
    <text evidence="4">The sequence shown here is derived from an EMBL/GenBank/DDBJ whole genome shotgun (WGS) entry which is preliminary data.</text>
</comment>
<evidence type="ECO:0000256" key="1">
    <source>
        <dbReference type="ARBA" id="ARBA00022737"/>
    </source>
</evidence>
<dbReference type="Gene3D" id="1.25.40.20">
    <property type="entry name" value="Ankyrin repeat-containing domain"/>
    <property type="match status" value="2"/>
</dbReference>
<evidence type="ECO:0000256" key="3">
    <source>
        <dbReference type="PROSITE-ProRule" id="PRU00023"/>
    </source>
</evidence>
<sequence>MSFFVFLVAHSQKSVFEVARSGSVNEIKALMAINADTINAVEDSGYLPLTLACYNGNNEVALFLVNHVKDINGNSKMGTPLMAAVYKNDELVVQALLAMNVNPNIADANGTTALHYAIMSRNEAIVKLLIDANADVAFTDKRGNSALDYGKMTQNQNIINLLKKNKI</sequence>
<proteinExistence type="predicted"/>
<evidence type="ECO:0000313" key="5">
    <source>
        <dbReference type="Proteomes" id="UP000541857"/>
    </source>
</evidence>
<keyword evidence="2 3" id="KW-0040">ANK repeat</keyword>
<name>A0A7W2M221_9FLAO</name>
<reference evidence="4 5" key="1">
    <citation type="submission" date="2020-07" db="EMBL/GenBank/DDBJ databases">
        <title>Bacterium isolated from marine sediment.</title>
        <authorList>
            <person name="Shang D."/>
        </authorList>
    </citation>
    <scope>NUCLEOTIDE SEQUENCE [LARGE SCALE GENOMIC DNA]</scope>
    <source>
        <strain evidence="4 5">F6074</strain>
    </source>
</reference>
<dbReference type="PROSITE" id="PS50297">
    <property type="entry name" value="ANK_REP_REGION"/>
    <property type="match status" value="1"/>
</dbReference>
<dbReference type="Pfam" id="PF12796">
    <property type="entry name" value="Ank_2"/>
    <property type="match status" value="1"/>
</dbReference>
<dbReference type="EMBL" id="JACGLT010000001">
    <property type="protein sequence ID" value="MBA6151284.1"/>
    <property type="molecule type" value="Genomic_DNA"/>
</dbReference>
<dbReference type="InterPro" id="IPR002110">
    <property type="entry name" value="Ankyrin_rpt"/>
</dbReference>
<feature type="repeat" description="ANK" evidence="3">
    <location>
        <begin position="109"/>
        <end position="141"/>
    </location>
</feature>